<dbReference type="InterPro" id="IPR036188">
    <property type="entry name" value="FAD/NAD-bd_sf"/>
</dbReference>
<evidence type="ECO:0000256" key="5">
    <source>
        <dbReference type="ARBA" id="ARBA00022946"/>
    </source>
</evidence>
<keyword evidence="6" id="KW-0560">Oxidoreductase</keyword>
<evidence type="ECO:0000259" key="10">
    <source>
        <dbReference type="Pfam" id="PF07992"/>
    </source>
</evidence>
<protein>
    <recommendedName>
        <fullName evidence="2">NADH:ubiquinone reductase (non-electrogenic)</fullName>
        <ecNumber evidence="2">1.6.5.9</ecNumber>
    </recommendedName>
</protein>
<keyword evidence="7" id="KW-0520">NAD</keyword>
<organism evidence="12 13">
    <name type="scientific">Pedosphaera parvula (strain Ellin514)</name>
    <dbReference type="NCBI Taxonomy" id="320771"/>
    <lineage>
        <taxon>Bacteria</taxon>
        <taxon>Pseudomonadati</taxon>
        <taxon>Verrucomicrobiota</taxon>
        <taxon>Pedosphaerae</taxon>
        <taxon>Pedosphaerales</taxon>
        <taxon>Pedosphaeraceae</taxon>
        <taxon>Pedosphaera</taxon>
    </lineage>
</organism>
<keyword evidence="9" id="KW-0472">Membrane</keyword>
<evidence type="ECO:0000256" key="8">
    <source>
        <dbReference type="ARBA" id="ARBA00047599"/>
    </source>
</evidence>
<dbReference type="OrthoDB" id="9781621at2"/>
<evidence type="ECO:0000256" key="1">
    <source>
        <dbReference type="ARBA" id="ARBA00005272"/>
    </source>
</evidence>
<keyword evidence="3" id="KW-0285">Flavoprotein</keyword>
<evidence type="ECO:0000256" key="4">
    <source>
        <dbReference type="ARBA" id="ARBA00022827"/>
    </source>
</evidence>
<evidence type="ECO:0000256" key="9">
    <source>
        <dbReference type="SAM" id="Phobius"/>
    </source>
</evidence>
<evidence type="ECO:0000256" key="7">
    <source>
        <dbReference type="ARBA" id="ARBA00023027"/>
    </source>
</evidence>
<evidence type="ECO:0000256" key="6">
    <source>
        <dbReference type="ARBA" id="ARBA00023002"/>
    </source>
</evidence>
<dbReference type="PANTHER" id="PTHR43706">
    <property type="entry name" value="NADH DEHYDROGENASE"/>
    <property type="match status" value="1"/>
</dbReference>
<dbReference type="GO" id="GO:0050136">
    <property type="term" value="F:NADH dehydrogenase (quinone) (non-electrogenic) activity"/>
    <property type="evidence" value="ECO:0007669"/>
    <property type="project" value="UniProtKB-EC"/>
</dbReference>
<evidence type="ECO:0000256" key="3">
    <source>
        <dbReference type="ARBA" id="ARBA00022630"/>
    </source>
</evidence>
<feature type="domain" description="External alternative NADH-ubiquinone oxidoreductase-like C-terminal" evidence="11">
    <location>
        <begin position="352"/>
        <end position="408"/>
    </location>
</feature>
<evidence type="ECO:0000313" key="12">
    <source>
        <dbReference type="EMBL" id="EEF60538.1"/>
    </source>
</evidence>
<dbReference type="PANTHER" id="PTHR43706:SF47">
    <property type="entry name" value="EXTERNAL NADH-UBIQUINONE OXIDOREDUCTASE 1, MITOCHONDRIAL-RELATED"/>
    <property type="match status" value="1"/>
</dbReference>
<dbReference type="EMBL" id="ABOX02000016">
    <property type="protein sequence ID" value="EEF60538.1"/>
    <property type="molecule type" value="Genomic_DNA"/>
</dbReference>
<feature type="domain" description="FAD/NAD(P)-binding" evidence="10">
    <location>
        <begin position="8"/>
        <end position="325"/>
    </location>
</feature>
<feature type="transmembrane region" description="Helical" evidence="9">
    <location>
        <begin position="372"/>
        <end position="392"/>
    </location>
</feature>
<dbReference type="EC" id="1.6.5.9" evidence="2"/>
<dbReference type="Pfam" id="PF22366">
    <property type="entry name" value="NDH2_C"/>
    <property type="match status" value="1"/>
</dbReference>
<accession>B9XI45</accession>
<dbReference type="Pfam" id="PF07992">
    <property type="entry name" value="Pyr_redox_2"/>
    <property type="match status" value="1"/>
</dbReference>
<dbReference type="PRINTS" id="PR00368">
    <property type="entry name" value="FADPNR"/>
</dbReference>
<dbReference type="Gene3D" id="3.50.50.100">
    <property type="match status" value="1"/>
</dbReference>
<dbReference type="SUPFAM" id="SSF51905">
    <property type="entry name" value="FAD/NAD(P)-binding domain"/>
    <property type="match status" value="1"/>
</dbReference>
<dbReference type="InterPro" id="IPR023753">
    <property type="entry name" value="FAD/NAD-binding_dom"/>
</dbReference>
<evidence type="ECO:0000313" key="13">
    <source>
        <dbReference type="Proteomes" id="UP000003688"/>
    </source>
</evidence>
<keyword evidence="4" id="KW-0274">FAD</keyword>
<dbReference type="InterPro" id="IPR045024">
    <property type="entry name" value="NDH-2"/>
</dbReference>
<dbReference type="PRINTS" id="PR00411">
    <property type="entry name" value="PNDRDTASEI"/>
</dbReference>
<evidence type="ECO:0000256" key="2">
    <source>
        <dbReference type="ARBA" id="ARBA00012637"/>
    </source>
</evidence>
<dbReference type="STRING" id="320771.Cflav_PD3508"/>
<name>B9XI45_PEDPL</name>
<comment type="similarity">
    <text evidence="1">Belongs to the NADH dehydrogenase family.</text>
</comment>
<dbReference type="RefSeq" id="WP_007415489.1">
    <property type="nucleotide sequence ID" value="NZ_ABOX02000016.1"/>
</dbReference>
<dbReference type="Proteomes" id="UP000003688">
    <property type="component" value="Unassembled WGS sequence"/>
</dbReference>
<comment type="catalytic activity">
    <reaction evidence="8">
        <text>a quinone + NADH + H(+) = a quinol + NAD(+)</text>
        <dbReference type="Rhea" id="RHEA:46160"/>
        <dbReference type="ChEBI" id="CHEBI:15378"/>
        <dbReference type="ChEBI" id="CHEBI:24646"/>
        <dbReference type="ChEBI" id="CHEBI:57540"/>
        <dbReference type="ChEBI" id="CHEBI:57945"/>
        <dbReference type="ChEBI" id="CHEBI:132124"/>
        <dbReference type="EC" id="1.6.5.9"/>
    </reaction>
</comment>
<proteinExistence type="inferred from homology"/>
<sequence length="438" mass="47801">MVETKHPHIVVLGAGFGGLEFCKNFDDPNARITLVDRTNHHLFQPLLYQVATAGLSAPEIAQPVRAILRNQQNVTVLLDTVVDFNLAEKKVILQDSVLEYDYLVLALGSCTSYFGHPEWEEHAPGLKSLEDALHIRSNILMAFEKAETEPSPDTHDRLMRIVVVGGGPTGVELAGAFAELARHVLRSDFRRIDPAQAHVILIEAGPRILPTFSPELSVSGQKQLEALGVEVRTSTMVKNISEGRLDLANGETIHAGNIIWAAGVSATSLTRKLGVELDRAGRVKVNPDLSIPAHPEVFAIGDMALVPQPGGKPVPGVSPAAMQEAKLVARIISDDLAFRGAVKRPAFKYWDKGTMATIGRSAAVAQVGKFEFSGFIAWLAWLIIHLIFLVGFRNKLAVLFQWFYGYITYRRGARIIIEYPSQASSVPRSSPLTTAPKG</sequence>
<keyword evidence="13" id="KW-1185">Reference proteome</keyword>
<dbReference type="AlphaFoldDB" id="B9XI45"/>
<keyword evidence="9" id="KW-0812">Transmembrane</keyword>
<comment type="caution">
    <text evidence="12">The sequence shown here is derived from an EMBL/GenBank/DDBJ whole genome shotgun (WGS) entry which is preliminary data.</text>
</comment>
<gene>
    <name evidence="12" type="ORF">Cflav_PD3508</name>
</gene>
<evidence type="ECO:0000259" key="11">
    <source>
        <dbReference type="Pfam" id="PF22366"/>
    </source>
</evidence>
<dbReference type="InterPro" id="IPR054585">
    <property type="entry name" value="NDH2-like_C"/>
</dbReference>
<reference evidence="12 13" key="1">
    <citation type="journal article" date="2011" name="J. Bacteriol.">
        <title>Genome sequence of 'Pedosphaera parvula' Ellin514, an aerobic Verrucomicrobial isolate from pasture soil.</title>
        <authorList>
            <person name="Kant R."/>
            <person name="van Passel M.W."/>
            <person name="Sangwan P."/>
            <person name="Palva A."/>
            <person name="Lucas S."/>
            <person name="Copeland A."/>
            <person name="Lapidus A."/>
            <person name="Glavina Del Rio T."/>
            <person name="Dalin E."/>
            <person name="Tice H."/>
            <person name="Bruce D."/>
            <person name="Goodwin L."/>
            <person name="Pitluck S."/>
            <person name="Chertkov O."/>
            <person name="Larimer F.W."/>
            <person name="Land M.L."/>
            <person name="Hauser L."/>
            <person name="Brettin T.S."/>
            <person name="Detter J.C."/>
            <person name="Han S."/>
            <person name="de Vos W.M."/>
            <person name="Janssen P.H."/>
            <person name="Smidt H."/>
        </authorList>
    </citation>
    <scope>NUCLEOTIDE SEQUENCE [LARGE SCALE GENOMIC DNA]</scope>
    <source>
        <strain evidence="12 13">Ellin514</strain>
    </source>
</reference>
<keyword evidence="5" id="KW-0809">Transit peptide</keyword>
<keyword evidence="9" id="KW-1133">Transmembrane helix</keyword>